<evidence type="ECO:0000313" key="1">
    <source>
        <dbReference type="EMBL" id="KAK3790398.1"/>
    </source>
</evidence>
<comment type="caution">
    <text evidence="1">The sequence shown here is derived from an EMBL/GenBank/DDBJ whole genome shotgun (WGS) entry which is preliminary data.</text>
</comment>
<accession>A0AAE1AMH8</accession>
<sequence length="119" mass="13397">MDPSQLSSDLKFGWVYSKMSEALSPHSLEKTDHTWSSTLGSSSFRRRKLGSVVNVLRFVIQWFRIKSRLKLQLTRLDLVDTGRFSPGTSGHLVDNLFMSLTGRFSPGINGHLVVSQEVT</sequence>
<proteinExistence type="predicted"/>
<organism evidence="1 2">
    <name type="scientific">Elysia crispata</name>
    <name type="common">lettuce slug</name>
    <dbReference type="NCBI Taxonomy" id="231223"/>
    <lineage>
        <taxon>Eukaryota</taxon>
        <taxon>Metazoa</taxon>
        <taxon>Spiralia</taxon>
        <taxon>Lophotrochozoa</taxon>
        <taxon>Mollusca</taxon>
        <taxon>Gastropoda</taxon>
        <taxon>Heterobranchia</taxon>
        <taxon>Euthyneura</taxon>
        <taxon>Panpulmonata</taxon>
        <taxon>Sacoglossa</taxon>
        <taxon>Placobranchoidea</taxon>
        <taxon>Plakobranchidae</taxon>
        <taxon>Elysia</taxon>
    </lineage>
</organism>
<gene>
    <name evidence="1" type="ORF">RRG08_014867</name>
</gene>
<dbReference type="AlphaFoldDB" id="A0AAE1AMH8"/>
<dbReference type="EMBL" id="JAWDGP010001541">
    <property type="protein sequence ID" value="KAK3790398.1"/>
    <property type="molecule type" value="Genomic_DNA"/>
</dbReference>
<name>A0AAE1AMH8_9GAST</name>
<keyword evidence="2" id="KW-1185">Reference proteome</keyword>
<evidence type="ECO:0000313" key="2">
    <source>
        <dbReference type="Proteomes" id="UP001283361"/>
    </source>
</evidence>
<reference evidence="1" key="1">
    <citation type="journal article" date="2023" name="G3 (Bethesda)">
        <title>A reference genome for the long-term kleptoplast-retaining sea slug Elysia crispata morphotype clarki.</title>
        <authorList>
            <person name="Eastman K.E."/>
            <person name="Pendleton A.L."/>
            <person name="Shaikh M.A."/>
            <person name="Suttiyut T."/>
            <person name="Ogas R."/>
            <person name="Tomko P."/>
            <person name="Gavelis G."/>
            <person name="Widhalm J.R."/>
            <person name="Wisecaver J.H."/>
        </authorList>
    </citation>
    <scope>NUCLEOTIDE SEQUENCE</scope>
    <source>
        <strain evidence="1">ECLA1</strain>
    </source>
</reference>
<protein>
    <submittedName>
        <fullName evidence="1">Uncharacterized protein</fullName>
    </submittedName>
</protein>
<dbReference type="Proteomes" id="UP001283361">
    <property type="component" value="Unassembled WGS sequence"/>
</dbReference>